<evidence type="ECO:0000313" key="1">
    <source>
        <dbReference type="EMBL" id="KAJ4450858.1"/>
    </source>
</evidence>
<evidence type="ECO:0000313" key="2">
    <source>
        <dbReference type="Proteomes" id="UP001148838"/>
    </source>
</evidence>
<organism evidence="1 2">
    <name type="scientific">Periplaneta americana</name>
    <name type="common">American cockroach</name>
    <name type="synonym">Blatta americana</name>
    <dbReference type="NCBI Taxonomy" id="6978"/>
    <lineage>
        <taxon>Eukaryota</taxon>
        <taxon>Metazoa</taxon>
        <taxon>Ecdysozoa</taxon>
        <taxon>Arthropoda</taxon>
        <taxon>Hexapoda</taxon>
        <taxon>Insecta</taxon>
        <taxon>Pterygota</taxon>
        <taxon>Neoptera</taxon>
        <taxon>Polyneoptera</taxon>
        <taxon>Dictyoptera</taxon>
        <taxon>Blattodea</taxon>
        <taxon>Blattoidea</taxon>
        <taxon>Blattidae</taxon>
        <taxon>Blattinae</taxon>
        <taxon>Periplaneta</taxon>
    </lineage>
</organism>
<dbReference type="Pfam" id="PF00090">
    <property type="entry name" value="TSP_1"/>
    <property type="match status" value="1"/>
</dbReference>
<reference evidence="1 2" key="1">
    <citation type="journal article" date="2022" name="Allergy">
        <title>Genome assembly and annotation of Periplaneta americana reveal a comprehensive cockroach allergen profile.</title>
        <authorList>
            <person name="Wang L."/>
            <person name="Xiong Q."/>
            <person name="Saelim N."/>
            <person name="Wang L."/>
            <person name="Nong W."/>
            <person name="Wan A.T."/>
            <person name="Shi M."/>
            <person name="Liu X."/>
            <person name="Cao Q."/>
            <person name="Hui J.H.L."/>
            <person name="Sookrung N."/>
            <person name="Leung T.F."/>
            <person name="Tungtrongchitr A."/>
            <person name="Tsui S.K.W."/>
        </authorList>
    </citation>
    <scope>NUCLEOTIDE SEQUENCE [LARGE SCALE GENOMIC DNA]</scope>
    <source>
        <strain evidence="1">PWHHKU_190912</strain>
    </source>
</reference>
<dbReference type="InterPro" id="IPR051418">
    <property type="entry name" value="Spondin/Thrombospondin_T1"/>
</dbReference>
<dbReference type="Gene3D" id="2.20.100.10">
    <property type="entry name" value="Thrombospondin type-1 (TSP1) repeat"/>
    <property type="match status" value="1"/>
</dbReference>
<dbReference type="InterPro" id="IPR036383">
    <property type="entry name" value="TSP1_rpt_sf"/>
</dbReference>
<evidence type="ECO:0008006" key="3">
    <source>
        <dbReference type="Google" id="ProtNLM"/>
    </source>
</evidence>
<dbReference type="PANTHER" id="PTHR11311:SF15">
    <property type="entry name" value="SPONDIN-2"/>
    <property type="match status" value="1"/>
</dbReference>
<protein>
    <recommendedName>
        <fullName evidence="3">Spondin-like TSP1 domain-containing protein</fullName>
    </recommendedName>
</protein>
<name>A0ABQ8TYC6_PERAM</name>
<accession>A0ABQ8TYC6</accession>
<gene>
    <name evidence="1" type="ORF">ANN_02289</name>
</gene>
<dbReference type="PANTHER" id="PTHR11311">
    <property type="entry name" value="SPONDIN"/>
    <property type="match status" value="1"/>
</dbReference>
<comment type="caution">
    <text evidence="1">The sequence shown here is derived from an EMBL/GenBank/DDBJ whole genome shotgun (WGS) entry which is preliminary data.</text>
</comment>
<dbReference type="EMBL" id="JAJSOF020000001">
    <property type="protein sequence ID" value="KAJ4450858.1"/>
    <property type="molecule type" value="Genomic_DNA"/>
</dbReference>
<dbReference type="SUPFAM" id="SSF82895">
    <property type="entry name" value="TSP-1 type 1 repeat"/>
    <property type="match status" value="1"/>
</dbReference>
<dbReference type="InterPro" id="IPR000884">
    <property type="entry name" value="TSP1_rpt"/>
</dbReference>
<sequence>MPVVLDENHVYRRNRCVRRVHSFSEDEEEDIGVTSATPPGYKDMKSLSLLGNTTTTTITTTESDGEAVGLVVDCEVTRWSPWSECDVTCGRGYKSKSRTIKVK</sequence>
<dbReference type="PROSITE" id="PS50092">
    <property type="entry name" value="TSP1"/>
    <property type="match status" value="1"/>
</dbReference>
<dbReference type="Proteomes" id="UP001148838">
    <property type="component" value="Unassembled WGS sequence"/>
</dbReference>
<proteinExistence type="predicted"/>
<keyword evidence="2" id="KW-1185">Reference proteome</keyword>